<organism evidence="1 2">
    <name type="scientific">Parelaphostrongylus tenuis</name>
    <name type="common">Meningeal worm</name>
    <dbReference type="NCBI Taxonomy" id="148309"/>
    <lineage>
        <taxon>Eukaryota</taxon>
        <taxon>Metazoa</taxon>
        <taxon>Ecdysozoa</taxon>
        <taxon>Nematoda</taxon>
        <taxon>Chromadorea</taxon>
        <taxon>Rhabditida</taxon>
        <taxon>Rhabditina</taxon>
        <taxon>Rhabditomorpha</taxon>
        <taxon>Strongyloidea</taxon>
        <taxon>Metastrongylidae</taxon>
        <taxon>Parelaphostrongylus</taxon>
    </lineage>
</organism>
<sequence>MWLCGNERYRRDAINGVMKEMRPYCIIVGRTVTSLCTKDTGNNCDISKGTKIETISTNYTSILGTVMTTNFIMVSWSKQMWQGIVNRAVRLLASDPFESHFFSAVATVN</sequence>
<evidence type="ECO:0000313" key="1">
    <source>
        <dbReference type="EMBL" id="KAJ1365038.1"/>
    </source>
</evidence>
<evidence type="ECO:0000313" key="2">
    <source>
        <dbReference type="Proteomes" id="UP001196413"/>
    </source>
</evidence>
<proteinExistence type="predicted"/>
<keyword evidence="2" id="KW-1185">Reference proteome</keyword>
<dbReference type="EMBL" id="JAHQIW010005152">
    <property type="protein sequence ID" value="KAJ1365038.1"/>
    <property type="molecule type" value="Genomic_DNA"/>
</dbReference>
<name>A0AAD5QUA5_PARTN</name>
<gene>
    <name evidence="1" type="ORF">KIN20_025249</name>
</gene>
<dbReference type="AlphaFoldDB" id="A0AAD5QUA5"/>
<reference evidence="1" key="1">
    <citation type="submission" date="2021-06" db="EMBL/GenBank/DDBJ databases">
        <title>Parelaphostrongylus tenuis whole genome reference sequence.</title>
        <authorList>
            <person name="Garwood T.J."/>
            <person name="Larsen P.A."/>
            <person name="Fountain-Jones N.M."/>
            <person name="Garbe J.R."/>
            <person name="Macchietto M.G."/>
            <person name="Kania S.A."/>
            <person name="Gerhold R.W."/>
            <person name="Richards J.E."/>
            <person name="Wolf T.M."/>
        </authorList>
    </citation>
    <scope>NUCLEOTIDE SEQUENCE</scope>
    <source>
        <strain evidence="1">MNPRO001-30</strain>
        <tissue evidence="1">Meninges</tissue>
    </source>
</reference>
<dbReference type="Proteomes" id="UP001196413">
    <property type="component" value="Unassembled WGS sequence"/>
</dbReference>
<accession>A0AAD5QUA5</accession>
<comment type="caution">
    <text evidence="1">The sequence shown here is derived from an EMBL/GenBank/DDBJ whole genome shotgun (WGS) entry which is preliminary data.</text>
</comment>
<protein>
    <submittedName>
        <fullName evidence="1">Uncharacterized protein</fullName>
    </submittedName>
</protein>